<keyword evidence="2" id="KW-1185">Reference proteome</keyword>
<sequence length="58" mass="6841">MKKLKPVYCQAHLATRRRDELHPLFQYAKPCRRRIKKAMKGAVDTSLNSSVKQYYTSQ</sequence>
<evidence type="ECO:0000313" key="1">
    <source>
        <dbReference type="EnsemblPlants" id="PGSC0003DMT400019638"/>
    </source>
</evidence>
<accession>M1ACC8</accession>
<organism evidence="1 2">
    <name type="scientific">Solanum tuberosum</name>
    <name type="common">Potato</name>
    <dbReference type="NCBI Taxonomy" id="4113"/>
    <lineage>
        <taxon>Eukaryota</taxon>
        <taxon>Viridiplantae</taxon>
        <taxon>Streptophyta</taxon>
        <taxon>Embryophyta</taxon>
        <taxon>Tracheophyta</taxon>
        <taxon>Spermatophyta</taxon>
        <taxon>Magnoliopsida</taxon>
        <taxon>eudicotyledons</taxon>
        <taxon>Gunneridae</taxon>
        <taxon>Pentapetalae</taxon>
        <taxon>asterids</taxon>
        <taxon>lamiids</taxon>
        <taxon>Solanales</taxon>
        <taxon>Solanaceae</taxon>
        <taxon>Solanoideae</taxon>
        <taxon>Solaneae</taxon>
        <taxon>Solanum</taxon>
    </lineage>
</organism>
<dbReference type="HOGENOM" id="CLU_2982845_0_0_1"/>
<proteinExistence type="predicted"/>
<dbReference type="AlphaFoldDB" id="M1ACC8"/>
<name>M1ACC8_SOLTU</name>
<reference evidence="2" key="1">
    <citation type="journal article" date="2011" name="Nature">
        <title>Genome sequence and analysis of the tuber crop potato.</title>
        <authorList>
            <consortium name="The Potato Genome Sequencing Consortium"/>
        </authorList>
    </citation>
    <scope>NUCLEOTIDE SEQUENCE [LARGE SCALE GENOMIC DNA]</scope>
    <source>
        <strain evidence="2">cv. DM1-3 516 R44</strain>
    </source>
</reference>
<dbReference type="EnsemblPlants" id="PGSC0003DMT400019638">
    <property type="protein sequence ID" value="PGSC0003DMT400019638"/>
    <property type="gene ID" value="PGSC0003DMG400007589"/>
</dbReference>
<dbReference type="Gramene" id="PGSC0003DMT400019638">
    <property type="protein sequence ID" value="PGSC0003DMT400019638"/>
    <property type="gene ID" value="PGSC0003DMG400007589"/>
</dbReference>
<dbReference type="Proteomes" id="UP000011115">
    <property type="component" value="Unassembled WGS sequence"/>
</dbReference>
<dbReference type="PaxDb" id="4113-PGSC0003DMT400019638"/>
<reference evidence="1" key="2">
    <citation type="submission" date="2015-06" db="UniProtKB">
        <authorList>
            <consortium name="EnsemblPlants"/>
        </authorList>
    </citation>
    <scope>IDENTIFICATION</scope>
    <source>
        <strain evidence="1">DM1-3 516 R44</strain>
    </source>
</reference>
<dbReference type="InParanoid" id="M1ACC8"/>
<protein>
    <submittedName>
        <fullName evidence="1">Uncharacterized protein</fullName>
    </submittedName>
</protein>
<evidence type="ECO:0000313" key="2">
    <source>
        <dbReference type="Proteomes" id="UP000011115"/>
    </source>
</evidence>